<gene>
    <name evidence="1" type="ORF">OIE82_27325</name>
</gene>
<organism evidence="1">
    <name type="scientific">Streptomyces althioticus</name>
    <dbReference type="NCBI Taxonomy" id="83380"/>
    <lineage>
        <taxon>Bacteria</taxon>
        <taxon>Bacillati</taxon>
        <taxon>Actinomycetota</taxon>
        <taxon>Actinomycetes</taxon>
        <taxon>Kitasatosporales</taxon>
        <taxon>Streptomycetaceae</taxon>
        <taxon>Streptomyces</taxon>
        <taxon>Streptomyces althioticus group</taxon>
    </lineage>
</organism>
<dbReference type="EMBL" id="CP109207">
    <property type="protein sequence ID" value="WUU56656.1"/>
    <property type="molecule type" value="Genomic_DNA"/>
</dbReference>
<protein>
    <submittedName>
        <fullName evidence="1">Uncharacterized protein</fullName>
    </submittedName>
</protein>
<name>A0ABZ1YE74_9ACTN</name>
<evidence type="ECO:0000313" key="1">
    <source>
        <dbReference type="EMBL" id="WUU56656.1"/>
    </source>
</evidence>
<sequence length="82" mass="9259">MDEQDYEKQFEALTDGMKTEKLYDALAERANLVRVIAMHAASVYKTARRAGLPRKVAAAMARDYFDYETTPTSYYLVGKGEG</sequence>
<reference evidence="1" key="1">
    <citation type="submission" date="2022-10" db="EMBL/GenBank/DDBJ databases">
        <title>The complete genomes of actinobacterial strains from the NBC collection.</title>
        <authorList>
            <person name="Joergensen T.S."/>
            <person name="Alvarez Arevalo M."/>
            <person name="Sterndorff E.B."/>
            <person name="Faurdal D."/>
            <person name="Vuksanovic O."/>
            <person name="Mourched A.-S."/>
            <person name="Charusanti P."/>
            <person name="Shaw S."/>
            <person name="Blin K."/>
            <person name="Weber T."/>
        </authorList>
    </citation>
    <scope>NUCLEOTIDE SEQUENCE [LARGE SCALE GENOMIC DNA]</scope>
    <source>
        <strain evidence="1">NBC 01686</strain>
    </source>
</reference>
<accession>A0ABZ1YE74</accession>
<dbReference type="RefSeq" id="WP_395759516.1">
    <property type="nucleotide sequence ID" value="NZ_CP109207.1"/>
</dbReference>
<proteinExistence type="predicted"/>